<dbReference type="OrthoDB" id="10037289at2759"/>
<feature type="transmembrane region" description="Helical" evidence="1">
    <location>
        <begin position="101"/>
        <end position="121"/>
    </location>
</feature>
<reference evidence="2 3" key="1">
    <citation type="journal article" date="2016" name="Nat. Commun.">
        <title>Ectomycorrhizal ecology is imprinted in the genome of the dominant symbiotic fungus Cenococcum geophilum.</title>
        <authorList>
            <consortium name="DOE Joint Genome Institute"/>
            <person name="Peter M."/>
            <person name="Kohler A."/>
            <person name="Ohm R.A."/>
            <person name="Kuo A."/>
            <person name="Krutzmann J."/>
            <person name="Morin E."/>
            <person name="Arend M."/>
            <person name="Barry K.W."/>
            <person name="Binder M."/>
            <person name="Choi C."/>
            <person name="Clum A."/>
            <person name="Copeland A."/>
            <person name="Grisel N."/>
            <person name="Haridas S."/>
            <person name="Kipfer T."/>
            <person name="LaButti K."/>
            <person name="Lindquist E."/>
            <person name="Lipzen A."/>
            <person name="Maire R."/>
            <person name="Meier B."/>
            <person name="Mihaltcheva S."/>
            <person name="Molinier V."/>
            <person name="Murat C."/>
            <person name="Poggeler S."/>
            <person name="Quandt C.A."/>
            <person name="Sperisen C."/>
            <person name="Tritt A."/>
            <person name="Tisserant E."/>
            <person name="Crous P.W."/>
            <person name="Henrissat B."/>
            <person name="Nehls U."/>
            <person name="Egli S."/>
            <person name="Spatafora J.W."/>
            <person name="Grigoriev I.V."/>
            <person name="Martin F.M."/>
        </authorList>
    </citation>
    <scope>NUCLEOTIDE SEQUENCE [LARGE SCALE GENOMIC DNA]</scope>
    <source>
        <strain evidence="2 3">CBS 207.34</strain>
    </source>
</reference>
<evidence type="ECO:0000313" key="3">
    <source>
        <dbReference type="Proteomes" id="UP000250140"/>
    </source>
</evidence>
<dbReference type="AlphaFoldDB" id="A0A8E2FB80"/>
<evidence type="ECO:0000256" key="1">
    <source>
        <dbReference type="SAM" id="Phobius"/>
    </source>
</evidence>
<accession>A0A8E2FB80</accession>
<dbReference type="EMBL" id="KV748676">
    <property type="protein sequence ID" value="OCL13748.1"/>
    <property type="molecule type" value="Genomic_DNA"/>
</dbReference>
<protein>
    <submittedName>
        <fullName evidence="2">Uncharacterized protein</fullName>
    </submittedName>
</protein>
<keyword evidence="1" id="KW-1133">Transmembrane helix</keyword>
<organism evidence="2 3">
    <name type="scientific">Glonium stellatum</name>
    <dbReference type="NCBI Taxonomy" id="574774"/>
    <lineage>
        <taxon>Eukaryota</taxon>
        <taxon>Fungi</taxon>
        <taxon>Dikarya</taxon>
        <taxon>Ascomycota</taxon>
        <taxon>Pezizomycotina</taxon>
        <taxon>Dothideomycetes</taxon>
        <taxon>Pleosporomycetidae</taxon>
        <taxon>Gloniales</taxon>
        <taxon>Gloniaceae</taxon>
        <taxon>Glonium</taxon>
    </lineage>
</organism>
<keyword evidence="1" id="KW-0472">Membrane</keyword>
<sequence>MEDEDFDEEPSKKEIKRCEKENKQVAKKLSADCPDWPWIVTRMGNYLVNTYRDEAERRDQDNFGMYIYNDFSGYGPQEVIENQLVAFNEVFNKKDYDPHRLWILLEAVAFWLTLLICTVLLTSLNALERADLLASDSKVKNIALVLSMFLALARTMSDAMEIDMHGQSEQQTWPNAIVAYAKGHNIEIKGVYGIDEIIHDFDDTNIADFKNKPGPDRWRFKNKFKEFTIRWAADGSKKNAIGRAAYYITKMSAAERKKYNFDREDPLDKIDPEGLIR</sequence>
<proteinExistence type="predicted"/>
<name>A0A8E2FB80_9PEZI</name>
<dbReference type="Proteomes" id="UP000250140">
    <property type="component" value="Unassembled WGS sequence"/>
</dbReference>
<keyword evidence="1" id="KW-0812">Transmembrane</keyword>
<keyword evidence="3" id="KW-1185">Reference proteome</keyword>
<gene>
    <name evidence="2" type="ORF">AOQ84DRAFT_359488</name>
</gene>
<evidence type="ECO:0000313" key="2">
    <source>
        <dbReference type="EMBL" id="OCL13748.1"/>
    </source>
</evidence>